<dbReference type="GO" id="GO:0001164">
    <property type="term" value="F:RNA polymerase I core promoter sequence-specific DNA binding"/>
    <property type="evidence" value="ECO:0007669"/>
    <property type="project" value="TreeGrafter"/>
</dbReference>
<protein>
    <recommendedName>
        <fullName evidence="2">Extracellular mutant protein 11 C-terminal domain-containing protein</fullName>
    </recommendedName>
</protein>
<dbReference type="GO" id="GO:0070860">
    <property type="term" value="C:RNA polymerase I core factor complex"/>
    <property type="evidence" value="ECO:0007669"/>
    <property type="project" value="TreeGrafter"/>
</dbReference>
<organism evidence="3 4">
    <name type="scientific">Glonium stellatum</name>
    <dbReference type="NCBI Taxonomy" id="574774"/>
    <lineage>
        <taxon>Eukaryota</taxon>
        <taxon>Fungi</taxon>
        <taxon>Dikarya</taxon>
        <taxon>Ascomycota</taxon>
        <taxon>Pezizomycotina</taxon>
        <taxon>Dothideomycetes</taxon>
        <taxon>Pleosporomycetidae</taxon>
        <taxon>Gloniales</taxon>
        <taxon>Gloniaceae</taxon>
        <taxon>Glonium</taxon>
    </lineage>
</organism>
<dbReference type="EMBL" id="KV748692">
    <property type="protein sequence ID" value="OCL13633.1"/>
    <property type="molecule type" value="Genomic_DNA"/>
</dbReference>
<name>A0A8E2FBW8_9PEZI</name>
<feature type="region of interest" description="Disordered" evidence="1">
    <location>
        <begin position="1"/>
        <end position="226"/>
    </location>
</feature>
<reference evidence="3 4" key="1">
    <citation type="journal article" date="2016" name="Nat. Commun.">
        <title>Ectomycorrhizal ecology is imprinted in the genome of the dominant symbiotic fungus Cenococcum geophilum.</title>
        <authorList>
            <consortium name="DOE Joint Genome Institute"/>
            <person name="Peter M."/>
            <person name="Kohler A."/>
            <person name="Ohm R.A."/>
            <person name="Kuo A."/>
            <person name="Krutzmann J."/>
            <person name="Morin E."/>
            <person name="Arend M."/>
            <person name="Barry K.W."/>
            <person name="Binder M."/>
            <person name="Choi C."/>
            <person name="Clum A."/>
            <person name="Copeland A."/>
            <person name="Grisel N."/>
            <person name="Haridas S."/>
            <person name="Kipfer T."/>
            <person name="LaButti K."/>
            <person name="Lindquist E."/>
            <person name="Lipzen A."/>
            <person name="Maire R."/>
            <person name="Meier B."/>
            <person name="Mihaltcheva S."/>
            <person name="Molinier V."/>
            <person name="Murat C."/>
            <person name="Poggeler S."/>
            <person name="Quandt C.A."/>
            <person name="Sperisen C."/>
            <person name="Tritt A."/>
            <person name="Tisserant E."/>
            <person name="Crous P.W."/>
            <person name="Henrissat B."/>
            <person name="Nehls U."/>
            <person name="Egli S."/>
            <person name="Spatafora J.W."/>
            <person name="Grigoriev I.V."/>
            <person name="Martin F.M."/>
        </authorList>
    </citation>
    <scope>NUCLEOTIDE SEQUENCE [LARGE SCALE GENOMIC DNA]</scope>
    <source>
        <strain evidence="3 4">CBS 207.34</strain>
    </source>
</reference>
<evidence type="ECO:0000313" key="4">
    <source>
        <dbReference type="Proteomes" id="UP000250140"/>
    </source>
</evidence>
<dbReference type="Proteomes" id="UP000250140">
    <property type="component" value="Unassembled WGS sequence"/>
</dbReference>
<dbReference type="PANTHER" id="PTHR28244:SF3">
    <property type="entry name" value="EXTRACELLULAR MUTANT PROTEIN 11 C-TERMINAL DOMAIN-CONTAINING PROTEIN"/>
    <property type="match status" value="1"/>
</dbReference>
<feature type="domain" description="Extracellular mutant protein 11 C-terminal" evidence="2">
    <location>
        <begin position="295"/>
        <end position="427"/>
    </location>
</feature>
<feature type="compositionally biased region" description="Acidic residues" evidence="1">
    <location>
        <begin position="74"/>
        <end position="90"/>
    </location>
</feature>
<dbReference type="PANTHER" id="PTHR28244">
    <property type="entry name" value="RNA POLYMERASE I-SPECIFIC TRANSCRIPTION INITIATION FACTOR RRN11"/>
    <property type="match status" value="1"/>
</dbReference>
<accession>A0A8E2FBW8</accession>
<feature type="compositionally biased region" description="Polar residues" evidence="1">
    <location>
        <begin position="172"/>
        <end position="183"/>
    </location>
</feature>
<keyword evidence="4" id="KW-1185">Reference proteome</keyword>
<proteinExistence type="predicted"/>
<feature type="compositionally biased region" description="Basic and acidic residues" evidence="1">
    <location>
        <begin position="12"/>
        <end position="28"/>
    </location>
</feature>
<dbReference type="AlphaFoldDB" id="A0A8E2FBW8"/>
<evidence type="ECO:0000256" key="1">
    <source>
        <dbReference type="SAM" id="MobiDB-lite"/>
    </source>
</evidence>
<feature type="compositionally biased region" description="Basic and acidic residues" evidence="1">
    <location>
        <begin position="100"/>
        <end position="109"/>
    </location>
</feature>
<dbReference type="OrthoDB" id="5346740at2759"/>
<feature type="compositionally biased region" description="Polar residues" evidence="1">
    <location>
        <begin position="115"/>
        <end position="133"/>
    </location>
</feature>
<dbReference type="GO" id="GO:0017025">
    <property type="term" value="F:TBP-class protein binding"/>
    <property type="evidence" value="ECO:0007669"/>
    <property type="project" value="TreeGrafter"/>
</dbReference>
<evidence type="ECO:0000259" key="2">
    <source>
        <dbReference type="Pfam" id="PF15463"/>
    </source>
</evidence>
<dbReference type="InterPro" id="IPR053029">
    <property type="entry name" value="RNA_pol_I-specific_init_factor"/>
</dbReference>
<dbReference type="InterPro" id="IPR029178">
    <property type="entry name" value="Ecm11_C"/>
</dbReference>
<feature type="compositionally biased region" description="Acidic residues" evidence="1">
    <location>
        <begin position="134"/>
        <end position="152"/>
    </location>
</feature>
<dbReference type="Pfam" id="PF15463">
    <property type="entry name" value="ECM11"/>
    <property type="match status" value="1"/>
</dbReference>
<gene>
    <name evidence="3" type="ORF">AOQ84DRAFT_385265</name>
</gene>
<dbReference type="GO" id="GO:0042790">
    <property type="term" value="P:nucleolar large rRNA transcription by RNA polymerase I"/>
    <property type="evidence" value="ECO:0007669"/>
    <property type="project" value="TreeGrafter"/>
</dbReference>
<sequence>MSPPPKPSSQHIKQEDRVLMRAQKRDPYDTDAESLDTTIHSRGEMLVEDQLGEPGVLFAEHSSSRNNYSGSEPEGSEVEEGEEPEEDNRDEENMFNRALKLRELQHEIFHGNPADQPQTFNADDSYPTTTSGQLDDDETVEEPPSDLVDEENISQTQTQDQQRQHVSHRFQHSQPTTQGQQRPPINPKSIFQKGQALREANRPSPNLTPRQTVPPPTPSRPQNEPVHKKNNVRYQQNFSDQTSHPTPQSVQDYPDDQFQHARNESVVSTITGAHLHQLSALGFTNEENGRIPFEDYELSELCKMSYDELKLQSLDYNPRAPPPVIPEDMMQASLSERLEFVQHHLEAHDQRKFFDSLPIKEWEEAGNWFADQFGDIIKKMADARRKKRKVAIEFEQEIEMRHKHVAKRQQIVEDAMKKMRASGQGLLPKTPKRNI</sequence>
<evidence type="ECO:0000313" key="3">
    <source>
        <dbReference type="EMBL" id="OCL13633.1"/>
    </source>
</evidence>